<feature type="binding site" evidence="9">
    <location>
        <position position="115"/>
    </location>
    <ligand>
        <name>Mg(2+)</name>
        <dbReference type="ChEBI" id="CHEBI:18420"/>
        <label>1</label>
    </ligand>
</feature>
<dbReference type="PRINTS" id="PR00115">
    <property type="entry name" value="F16BPHPHTASE"/>
</dbReference>
<feature type="binding site" evidence="9">
    <location>
        <position position="276"/>
    </location>
    <ligand>
        <name>Mg(2+)</name>
        <dbReference type="ChEBI" id="CHEBI:18420"/>
        <label>2</label>
    </ligand>
</feature>
<reference evidence="13 14" key="1">
    <citation type="submission" date="2020-01" db="EMBL/GenBank/DDBJ databases">
        <title>Frigidibacter albus SP32T (=CGMCC 1.13995T).</title>
        <authorList>
            <person name="Liao X."/>
        </authorList>
    </citation>
    <scope>NUCLEOTIDE SEQUENCE [LARGE SCALE GENOMIC DNA]</scope>
    <source>
        <strain evidence="13 14">SP32</strain>
    </source>
</reference>
<dbReference type="GO" id="GO:0005829">
    <property type="term" value="C:cytosol"/>
    <property type="evidence" value="ECO:0007669"/>
    <property type="project" value="TreeGrafter"/>
</dbReference>
<dbReference type="NCBIfam" id="NF006780">
    <property type="entry name" value="PRK09293.1-4"/>
    <property type="match status" value="1"/>
</dbReference>
<evidence type="ECO:0000256" key="9">
    <source>
        <dbReference type="HAMAP-Rule" id="MF_01855"/>
    </source>
</evidence>
<dbReference type="PANTHER" id="PTHR11556">
    <property type="entry name" value="FRUCTOSE-1,6-BISPHOSPHATASE-RELATED"/>
    <property type="match status" value="1"/>
</dbReference>
<name>A0A6L8VLU7_9RHOB</name>
<dbReference type="OrthoDB" id="9806756at2"/>
<dbReference type="Gene3D" id="3.30.540.10">
    <property type="entry name" value="Fructose-1,6-Bisphosphatase, subunit A, domain 1"/>
    <property type="match status" value="1"/>
</dbReference>
<feature type="domain" description="Fructose-1-6-bisphosphatase class I N-terminal" evidence="11">
    <location>
        <begin position="26"/>
        <end position="188"/>
    </location>
</feature>
<comment type="subcellular location">
    <subcellularLocation>
        <location evidence="9">Cytoplasm</location>
    </subcellularLocation>
</comment>
<gene>
    <name evidence="9" type="primary">fbp</name>
    <name evidence="13" type="ORF">GS660_16735</name>
</gene>
<keyword evidence="6 9" id="KW-0378">Hydrolase</keyword>
<dbReference type="CDD" id="cd00354">
    <property type="entry name" value="FBPase"/>
    <property type="match status" value="1"/>
</dbReference>
<dbReference type="PIRSF" id="PIRSF500210">
    <property type="entry name" value="FBPtase"/>
    <property type="match status" value="1"/>
</dbReference>
<dbReference type="GO" id="GO:0042132">
    <property type="term" value="F:fructose 1,6-bisphosphate 1-phosphatase activity"/>
    <property type="evidence" value="ECO:0007669"/>
    <property type="project" value="UniProtKB-UniRule"/>
</dbReference>
<dbReference type="Proteomes" id="UP000477083">
    <property type="component" value="Unassembled WGS sequence"/>
</dbReference>
<dbReference type="Pfam" id="PF00316">
    <property type="entry name" value="FBPase"/>
    <property type="match status" value="1"/>
</dbReference>
<comment type="pathway">
    <text evidence="2">Carbohydrate biosynthesis; Calvin cycle.</text>
</comment>
<evidence type="ECO:0000259" key="11">
    <source>
        <dbReference type="Pfam" id="PF00316"/>
    </source>
</evidence>
<dbReference type="GO" id="GO:0030388">
    <property type="term" value="P:fructose 1,6-bisphosphate metabolic process"/>
    <property type="evidence" value="ECO:0007669"/>
    <property type="project" value="TreeGrafter"/>
</dbReference>
<dbReference type="GO" id="GO:0005986">
    <property type="term" value="P:sucrose biosynthetic process"/>
    <property type="evidence" value="ECO:0007669"/>
    <property type="project" value="TreeGrafter"/>
</dbReference>
<feature type="binding site" evidence="9">
    <location>
        <position position="113"/>
    </location>
    <ligand>
        <name>Mg(2+)</name>
        <dbReference type="ChEBI" id="CHEBI:18420"/>
        <label>2</label>
    </ligand>
</feature>
<evidence type="ECO:0000256" key="1">
    <source>
        <dbReference type="ARBA" id="ARBA00001273"/>
    </source>
</evidence>
<feature type="binding site" evidence="9">
    <location>
        <begin position="116"/>
        <end position="119"/>
    </location>
    <ligand>
        <name>substrate</name>
    </ligand>
</feature>
<evidence type="ECO:0000256" key="2">
    <source>
        <dbReference type="ARBA" id="ARBA00005215"/>
    </source>
</evidence>
<keyword evidence="14" id="KW-1185">Reference proteome</keyword>
<dbReference type="InterPro" id="IPR020548">
    <property type="entry name" value="Fructose_bisphosphatase_AS"/>
</dbReference>
<dbReference type="PIRSF" id="PIRSF000904">
    <property type="entry name" value="FBPtase_SBPase"/>
    <property type="match status" value="1"/>
</dbReference>
<dbReference type="Pfam" id="PF18913">
    <property type="entry name" value="FBPase_C"/>
    <property type="match status" value="1"/>
</dbReference>
<dbReference type="InterPro" id="IPR033391">
    <property type="entry name" value="FBPase_N"/>
</dbReference>
<evidence type="ECO:0000256" key="5">
    <source>
        <dbReference type="ARBA" id="ARBA00022723"/>
    </source>
</evidence>
<keyword evidence="5 9" id="KW-0479">Metal-binding</keyword>
<evidence type="ECO:0000256" key="6">
    <source>
        <dbReference type="ARBA" id="ARBA00022801"/>
    </source>
</evidence>
<comment type="catalytic activity">
    <reaction evidence="1 9">
        <text>beta-D-fructose 1,6-bisphosphate + H2O = beta-D-fructose 6-phosphate + phosphate</text>
        <dbReference type="Rhea" id="RHEA:11064"/>
        <dbReference type="ChEBI" id="CHEBI:15377"/>
        <dbReference type="ChEBI" id="CHEBI:32966"/>
        <dbReference type="ChEBI" id="CHEBI:43474"/>
        <dbReference type="ChEBI" id="CHEBI:57634"/>
        <dbReference type="EC" id="3.1.3.11"/>
    </reaction>
</comment>
<keyword evidence="4 9" id="KW-0963">Cytoplasm</keyword>
<comment type="cofactor">
    <cofactor evidence="9">
        <name>Mg(2+)</name>
        <dbReference type="ChEBI" id="CHEBI:18420"/>
    </cofactor>
    <text evidence="9">Binds 2 magnesium ions per subunit.</text>
</comment>
<proteinExistence type="inferred from homology"/>
<evidence type="ECO:0000256" key="3">
    <source>
        <dbReference type="ARBA" id="ARBA00010941"/>
    </source>
</evidence>
<evidence type="ECO:0000256" key="4">
    <source>
        <dbReference type="ARBA" id="ARBA00022490"/>
    </source>
</evidence>
<dbReference type="Gene3D" id="3.40.190.80">
    <property type="match status" value="1"/>
</dbReference>
<dbReference type="GO" id="GO:0006094">
    <property type="term" value="P:gluconeogenesis"/>
    <property type="evidence" value="ECO:0007669"/>
    <property type="project" value="UniProtKB-UniRule"/>
</dbReference>
<dbReference type="GO" id="GO:0000287">
    <property type="term" value="F:magnesium ion binding"/>
    <property type="evidence" value="ECO:0007669"/>
    <property type="project" value="UniProtKB-UniRule"/>
</dbReference>
<dbReference type="EC" id="3.1.3.11" evidence="9"/>
<organism evidence="13 14">
    <name type="scientific">Frigidibacter albus</name>
    <dbReference type="NCBI Taxonomy" id="1465486"/>
    <lineage>
        <taxon>Bacteria</taxon>
        <taxon>Pseudomonadati</taxon>
        <taxon>Pseudomonadota</taxon>
        <taxon>Alphaproteobacteria</taxon>
        <taxon>Rhodobacterales</taxon>
        <taxon>Paracoccaceae</taxon>
        <taxon>Frigidibacter</taxon>
    </lineage>
</organism>
<dbReference type="PANTHER" id="PTHR11556:SF35">
    <property type="entry name" value="SEDOHEPTULOSE-1,7-BISPHOSPHATASE, CHLOROPLASTIC"/>
    <property type="match status" value="1"/>
</dbReference>
<comment type="caution">
    <text evidence="13">The sequence shown here is derived from an EMBL/GenBank/DDBJ whole genome shotgun (WGS) entry which is preliminary data.</text>
</comment>
<feature type="binding site" evidence="9">
    <location>
        <position position="94"/>
    </location>
    <ligand>
        <name>Mg(2+)</name>
        <dbReference type="ChEBI" id="CHEBI:18420"/>
        <label>1</label>
    </ligand>
</feature>
<evidence type="ECO:0000256" key="7">
    <source>
        <dbReference type="ARBA" id="ARBA00022842"/>
    </source>
</evidence>
<evidence type="ECO:0000313" key="13">
    <source>
        <dbReference type="EMBL" id="MZQ90741.1"/>
    </source>
</evidence>
<dbReference type="FunFam" id="3.40.190.80:FF:000011">
    <property type="entry name" value="Fructose-1,6-bisphosphatase class 1"/>
    <property type="match status" value="1"/>
</dbReference>
<evidence type="ECO:0000259" key="12">
    <source>
        <dbReference type="Pfam" id="PF18913"/>
    </source>
</evidence>
<dbReference type="AlphaFoldDB" id="A0A6L8VLU7"/>
<evidence type="ECO:0000256" key="8">
    <source>
        <dbReference type="ARBA" id="ARBA00023277"/>
    </source>
</evidence>
<feature type="binding site" evidence="9">
    <location>
        <position position="116"/>
    </location>
    <ligand>
        <name>Mg(2+)</name>
        <dbReference type="ChEBI" id="CHEBI:18420"/>
        <label>2</label>
    </ligand>
</feature>
<feature type="binding site" evidence="9">
    <location>
        <position position="113"/>
    </location>
    <ligand>
        <name>Mg(2+)</name>
        <dbReference type="ChEBI" id="CHEBI:18420"/>
        <label>1</label>
    </ligand>
</feature>
<sequence>MGGDIVDSQGAALAAAGTPVLEGVPQQLAEVMDRLAIVTAGIARRIARGGIDEQLGGGVGTNADGDGQKALDVIADDAFCAALAGTAVRFYASEEQEVAVTLNPEGDLALAIDPLDGSSNIDANVSIGTIFGIYPAEDTPESSFLRPGSDLIAAGYAIYGPQCCLVASFGAGVLKWVLDPETAAWVLVARGLTVAPSSSEFAINASNYRHWPAPVRAYVDDCVAGADGPRGQNFNMRWVASLVAETHRILTRGGVFLYPRDDRKGYAQGRLRLVYECAPIAFVITQGGGSATDGEQPILARVPAHLHDRTPFVFGSSEKVARITAYHDLPERESSALFGKRGLFRS</sequence>
<comment type="similarity">
    <text evidence="3 9 10">Belongs to the FBPase class 1 family.</text>
</comment>
<dbReference type="SUPFAM" id="SSF56655">
    <property type="entry name" value="Carbohydrate phosphatase"/>
    <property type="match status" value="1"/>
</dbReference>
<evidence type="ECO:0000313" key="14">
    <source>
        <dbReference type="Proteomes" id="UP000477083"/>
    </source>
</evidence>
<dbReference type="InterPro" id="IPR000146">
    <property type="entry name" value="FBPase_class-1"/>
</dbReference>
<feature type="binding site" evidence="9">
    <location>
        <position position="204"/>
    </location>
    <ligand>
        <name>substrate</name>
    </ligand>
</feature>
<dbReference type="RefSeq" id="WP_161348129.1">
    <property type="nucleotide sequence ID" value="NZ_BMGW01000012.1"/>
</dbReference>
<feature type="domain" description="Fructose-1-6-bisphosphatase class 1 C-terminal" evidence="12">
    <location>
        <begin position="196"/>
        <end position="327"/>
    </location>
</feature>
<keyword evidence="8 9" id="KW-0119">Carbohydrate metabolism</keyword>
<evidence type="ECO:0000256" key="10">
    <source>
        <dbReference type="RuleBase" id="RU000508"/>
    </source>
</evidence>
<protein>
    <recommendedName>
        <fullName evidence="9">Fructose-1,6-bisphosphatase class 1</fullName>
        <shortName evidence="9">FBPase class 1</shortName>
        <ecNumber evidence="9">3.1.3.11</ecNumber>
    </recommendedName>
    <alternativeName>
        <fullName evidence="9">D-fructose-1,6-bisphosphate 1-phosphohydrolase class 1</fullName>
    </alternativeName>
</protein>
<dbReference type="InterPro" id="IPR028343">
    <property type="entry name" value="FBPtase"/>
</dbReference>
<dbReference type="HAMAP" id="MF_01855">
    <property type="entry name" value="FBPase_class1"/>
    <property type="match status" value="1"/>
</dbReference>
<keyword evidence="7 9" id="KW-0460">Magnesium</keyword>
<comment type="subunit">
    <text evidence="9">Homotetramer.</text>
</comment>
<accession>A0A6L8VLU7</accession>
<comment type="caution">
    <text evidence="9">Lacks conserved residue(s) required for the propagation of feature annotation.</text>
</comment>
<dbReference type="GO" id="GO:0006000">
    <property type="term" value="P:fructose metabolic process"/>
    <property type="evidence" value="ECO:0007669"/>
    <property type="project" value="TreeGrafter"/>
</dbReference>
<dbReference type="InterPro" id="IPR044015">
    <property type="entry name" value="FBPase_C_dom"/>
</dbReference>
<dbReference type="GO" id="GO:0006002">
    <property type="term" value="P:fructose 6-phosphate metabolic process"/>
    <property type="evidence" value="ECO:0007669"/>
    <property type="project" value="TreeGrafter"/>
</dbReference>
<dbReference type="EMBL" id="WWNR01000012">
    <property type="protein sequence ID" value="MZQ90741.1"/>
    <property type="molecule type" value="Genomic_DNA"/>
</dbReference>
<dbReference type="PROSITE" id="PS00124">
    <property type="entry name" value="FBPASE"/>
    <property type="match status" value="1"/>
</dbReference>